<dbReference type="PATRIC" id="fig|243274.17.peg.253"/>
<keyword evidence="1" id="KW-0472">Membrane</keyword>
<dbReference type="EnsemblBacteria" id="AAD35345">
    <property type="protein sequence ID" value="AAD35345"/>
    <property type="gene ID" value="TM_0256"/>
</dbReference>
<evidence type="ECO:0008006" key="4">
    <source>
        <dbReference type="Google" id="ProtNLM"/>
    </source>
</evidence>
<accession>G4FHH0</accession>
<dbReference type="KEGG" id="tmm:Tmari_0254"/>
<dbReference type="PIR" id="H72399">
    <property type="entry name" value="H72399"/>
</dbReference>
<protein>
    <recommendedName>
        <fullName evidence="4">DUF304 domain-containing protein</fullName>
    </recommendedName>
</protein>
<dbReference type="PaxDb" id="243274-THEMA_03445"/>
<evidence type="ECO:0000313" key="3">
    <source>
        <dbReference type="Proteomes" id="UP000008183"/>
    </source>
</evidence>
<proteinExistence type="predicted"/>
<organism evidence="2 3">
    <name type="scientific">Thermotoga maritima (strain ATCC 43589 / DSM 3109 / JCM 10099 / NBRC 100826 / MSB8)</name>
    <dbReference type="NCBI Taxonomy" id="243274"/>
    <lineage>
        <taxon>Bacteria</taxon>
        <taxon>Thermotogati</taxon>
        <taxon>Thermotogota</taxon>
        <taxon>Thermotogae</taxon>
        <taxon>Thermotogales</taxon>
        <taxon>Thermotogaceae</taxon>
        <taxon>Thermotoga</taxon>
    </lineage>
</organism>
<keyword evidence="1" id="KW-0812">Transmembrane</keyword>
<dbReference type="KEGG" id="tmw:THMA_0263"/>
<reference evidence="2 3" key="1">
    <citation type="journal article" date="1999" name="Nature">
        <title>Evidence for lateral gene transfer between Archaea and Bacteria from genome sequence of Thermotoga maritima.</title>
        <authorList>
            <person name="Nelson K.E."/>
            <person name="Clayton R.A."/>
            <person name="Gill S.R."/>
            <person name="Gwinn M.L."/>
            <person name="Dodson R.J."/>
            <person name="Haft D.H."/>
            <person name="Hickey E.K."/>
            <person name="Peterson J.D."/>
            <person name="Nelson W.C."/>
            <person name="Ketchum K.A."/>
            <person name="McDonald L."/>
            <person name="Utterback T.R."/>
            <person name="Malek J.A."/>
            <person name="Linher K.D."/>
            <person name="Garrett M.M."/>
            <person name="Stewart A.M."/>
            <person name="Cotton M.D."/>
            <person name="Pratt M.S."/>
            <person name="Phillips C.A."/>
            <person name="Richardson D."/>
            <person name="Heidelberg J."/>
            <person name="Sutton G.G."/>
            <person name="Fleischmann R.D."/>
            <person name="White O."/>
            <person name="Salzberg S.L."/>
            <person name="Smith H.O."/>
            <person name="Venter J.C."/>
            <person name="Fraser C.M."/>
        </authorList>
    </citation>
    <scope>NUCLEOTIDE SEQUENCE [LARGE SCALE GENOMIC DNA]</scope>
    <source>
        <strain evidence="3">ATCC 43589 / DSM 3109 / JCM 10099 / NBRC 100826 / MSB8</strain>
    </source>
</reference>
<dbReference type="KEGG" id="tma:TM0256"/>
<feature type="transmembrane region" description="Helical" evidence="1">
    <location>
        <begin position="12"/>
        <end position="32"/>
    </location>
</feature>
<name>Q9WY97_THEMA</name>
<evidence type="ECO:0000313" key="2">
    <source>
        <dbReference type="EMBL" id="AAD35345.1"/>
    </source>
</evidence>
<dbReference type="Proteomes" id="UP000008183">
    <property type="component" value="Chromosome"/>
</dbReference>
<keyword evidence="3" id="KW-1185">Reference proteome</keyword>
<accession>Q9WY97</accession>
<dbReference type="AlphaFoldDB" id="Q9WY97"/>
<evidence type="ECO:0000256" key="1">
    <source>
        <dbReference type="SAM" id="Phobius"/>
    </source>
</evidence>
<feature type="transmembrane region" description="Helical" evidence="1">
    <location>
        <begin position="38"/>
        <end position="58"/>
    </location>
</feature>
<keyword evidence="1" id="KW-1133">Transmembrane helix</keyword>
<dbReference type="OrthoDB" id="37635at2"/>
<sequence>MAVIRFRVPFWYKFIMILLWVVSFDLTIFLFYKPLHSVLRYSILILDIIFGVWVFSLFKKEIVIDVEKSRLILGKESFDLSSIERVERYGMSIVFYLSDGTRRVFSHPIEDFELLRKLIDEKGSGWFETR</sequence>
<gene>
    <name evidence="2" type="ordered locus">TM_0256</name>
</gene>
<dbReference type="EMBL" id="AE000512">
    <property type="protein sequence ID" value="AAD35345.1"/>
    <property type="molecule type" value="Genomic_DNA"/>
</dbReference>
<dbReference type="InParanoid" id="Q9WY97"/>
<dbReference type="KEGG" id="tmi:THEMA_03445"/>